<protein>
    <submittedName>
        <fullName evidence="1">Uncharacterized protein</fullName>
    </submittedName>
</protein>
<gene>
    <name evidence="1" type="ORF">CBRE1094_LOCUS39645</name>
    <name evidence="2" type="ORF">CBRE1094_LOCUS39646</name>
</gene>
<dbReference type="EMBL" id="HBGU01072770">
    <property type="protein sequence ID" value="CAD9535743.1"/>
    <property type="molecule type" value="Transcribed_RNA"/>
</dbReference>
<name>A0A6U7LP99_9EUKA</name>
<dbReference type="AlphaFoldDB" id="A0A6U7LP99"/>
<dbReference type="EMBL" id="HBGU01072771">
    <property type="protein sequence ID" value="CAD9535746.1"/>
    <property type="molecule type" value="Transcribed_RNA"/>
</dbReference>
<evidence type="ECO:0000313" key="1">
    <source>
        <dbReference type="EMBL" id="CAD9535743.1"/>
    </source>
</evidence>
<accession>A0A6U7LP99</accession>
<sequence>MRSRLDRVAIPLISSNAGGLVVSPDVKIKCAYGDDGTSAEAPGGCWPSNCNAKNPFDYEGKQPWMQSPCGFGKPHQIRNSWRPTDIGKMLELYTQHAQPYKPPQFYSGYNELVYDFRAWNDRLPHTVEAFFVMKRAEFESTNEVKAHKAFLERYRLSTHDVPLLSFDATNFERPFTAAPGGVG</sequence>
<evidence type="ECO:0000313" key="2">
    <source>
        <dbReference type="EMBL" id="CAD9535746.1"/>
    </source>
</evidence>
<proteinExistence type="predicted"/>
<organism evidence="1">
    <name type="scientific">Haptolina brevifila</name>
    <dbReference type="NCBI Taxonomy" id="156173"/>
    <lineage>
        <taxon>Eukaryota</taxon>
        <taxon>Haptista</taxon>
        <taxon>Haptophyta</taxon>
        <taxon>Prymnesiophyceae</taxon>
        <taxon>Prymnesiales</taxon>
        <taxon>Prymnesiaceae</taxon>
        <taxon>Haptolina</taxon>
    </lineage>
</organism>
<reference evidence="1" key="1">
    <citation type="submission" date="2021-01" db="EMBL/GenBank/DDBJ databases">
        <authorList>
            <person name="Corre E."/>
            <person name="Pelletier E."/>
            <person name="Niang G."/>
            <person name="Scheremetjew M."/>
            <person name="Finn R."/>
            <person name="Kale V."/>
            <person name="Holt S."/>
            <person name="Cochrane G."/>
            <person name="Meng A."/>
            <person name="Brown T."/>
            <person name="Cohen L."/>
        </authorList>
    </citation>
    <scope>NUCLEOTIDE SEQUENCE</scope>
    <source>
        <strain evidence="1">UTEX LB 985</strain>
    </source>
</reference>